<dbReference type="Proteomes" id="UP000245639">
    <property type="component" value="Unassembled WGS sequence"/>
</dbReference>
<dbReference type="GO" id="GO:0008615">
    <property type="term" value="P:pyridoxine biosynthetic process"/>
    <property type="evidence" value="ECO:0007669"/>
    <property type="project" value="UniProtKB-UniRule"/>
</dbReference>
<comment type="function">
    <text evidence="5">Catalyzes the oxidation of either pyridoxine 5'-phosphate (PNP) or pyridoxamine 5'-phosphate (PMP) into pyridoxal 5'-phosphate (PLP).</text>
</comment>
<feature type="binding site" evidence="6">
    <location>
        <begin position="14"/>
        <end position="17"/>
    </location>
    <ligand>
        <name>substrate</name>
    </ligand>
</feature>
<comment type="caution">
    <text evidence="10">The sequence shown here is derived from an EMBL/GenBank/DDBJ whole genome shotgun (WGS) entry which is preliminary data.</text>
</comment>
<dbReference type="EMBL" id="QEKW01000002">
    <property type="protein sequence ID" value="PVZ13221.1"/>
    <property type="molecule type" value="Genomic_DNA"/>
</dbReference>
<accession>A0A2U1FM08</accession>
<keyword evidence="3 5" id="KW-0288">FMN</keyword>
<dbReference type="GO" id="GO:0004733">
    <property type="term" value="F:pyridoxamine phosphate oxidase activity"/>
    <property type="evidence" value="ECO:0007669"/>
    <property type="project" value="UniProtKB-UniRule"/>
</dbReference>
<dbReference type="Pfam" id="PF10590">
    <property type="entry name" value="PNP_phzG_C"/>
    <property type="match status" value="1"/>
</dbReference>
<evidence type="ECO:0000313" key="11">
    <source>
        <dbReference type="Proteomes" id="UP000245639"/>
    </source>
</evidence>
<comment type="caution">
    <text evidence="5">Lacks conserved residue(s) required for the propagation of feature annotation.</text>
</comment>
<evidence type="ECO:0000256" key="5">
    <source>
        <dbReference type="HAMAP-Rule" id="MF_01629"/>
    </source>
</evidence>
<dbReference type="PROSITE" id="PS01064">
    <property type="entry name" value="PYRIDOX_OXIDASE"/>
    <property type="match status" value="1"/>
</dbReference>
<gene>
    <name evidence="5" type="primary">pdxH</name>
    <name evidence="10" type="ORF">C8D89_102371</name>
</gene>
<comment type="similarity">
    <text evidence="1 5">Belongs to the pyridoxamine 5'-phosphate oxidase family.</text>
</comment>
<dbReference type="UniPathway" id="UPA01068">
    <property type="reaction ID" value="UER00304"/>
</dbReference>
<evidence type="ECO:0000313" key="10">
    <source>
        <dbReference type="EMBL" id="PVZ13221.1"/>
    </source>
</evidence>
<feature type="binding site" evidence="5 7">
    <location>
        <position position="202"/>
    </location>
    <ligand>
        <name>FMN</name>
        <dbReference type="ChEBI" id="CHEBI:58210"/>
    </ligand>
</feature>
<dbReference type="InterPro" id="IPR019740">
    <property type="entry name" value="Pyridox_Oxase_CS"/>
</dbReference>
<reference evidence="10 11" key="1">
    <citation type="submission" date="2018-04" db="EMBL/GenBank/DDBJ databases">
        <title>Genomic Encyclopedia of Type Strains, Phase IV (KMG-IV): sequencing the most valuable type-strain genomes for metagenomic binning, comparative biology and taxonomic classification.</title>
        <authorList>
            <person name="Goeker M."/>
        </authorList>
    </citation>
    <scope>NUCLEOTIDE SEQUENCE [LARGE SCALE GENOMIC DNA]</scope>
    <source>
        <strain evidence="10 11">DSM 45771</strain>
    </source>
</reference>
<feature type="binding site" evidence="5 7">
    <location>
        <begin position="146"/>
        <end position="147"/>
    </location>
    <ligand>
        <name>FMN</name>
        <dbReference type="ChEBI" id="CHEBI:58210"/>
    </ligand>
</feature>
<dbReference type="InterPro" id="IPR012349">
    <property type="entry name" value="Split_barrel_FMN-bd"/>
</dbReference>
<feature type="binding site" evidence="5 7">
    <location>
        <begin position="82"/>
        <end position="83"/>
    </location>
    <ligand>
        <name>FMN</name>
        <dbReference type="ChEBI" id="CHEBI:58210"/>
    </ligand>
</feature>
<dbReference type="InterPro" id="IPR000659">
    <property type="entry name" value="Pyridox_Oxase"/>
</dbReference>
<comment type="cofactor">
    <cofactor evidence="5 7">
        <name>FMN</name>
        <dbReference type="ChEBI" id="CHEBI:58210"/>
    </cofactor>
    <text evidence="5 7">Binds 1 FMN per subunit.</text>
</comment>
<evidence type="ECO:0000256" key="4">
    <source>
        <dbReference type="ARBA" id="ARBA00023002"/>
    </source>
</evidence>
<dbReference type="GO" id="GO:0010181">
    <property type="term" value="F:FMN binding"/>
    <property type="evidence" value="ECO:0007669"/>
    <property type="project" value="UniProtKB-UniRule"/>
</dbReference>
<dbReference type="PANTHER" id="PTHR10851">
    <property type="entry name" value="PYRIDOXINE-5-PHOSPHATE OXIDASE"/>
    <property type="match status" value="1"/>
</dbReference>
<feature type="binding site" evidence="5 7">
    <location>
        <begin position="67"/>
        <end position="72"/>
    </location>
    <ligand>
        <name>FMN</name>
        <dbReference type="ChEBI" id="CHEBI:58210"/>
    </ligand>
</feature>
<keyword evidence="2 5" id="KW-0285">Flavoprotein</keyword>
<evidence type="ECO:0000256" key="3">
    <source>
        <dbReference type="ARBA" id="ARBA00022643"/>
    </source>
</evidence>
<evidence type="ECO:0000259" key="8">
    <source>
        <dbReference type="Pfam" id="PF01243"/>
    </source>
</evidence>
<proteinExistence type="inferred from homology"/>
<keyword evidence="5" id="KW-0664">Pyridoxine biosynthesis</keyword>
<dbReference type="InterPro" id="IPR011576">
    <property type="entry name" value="Pyridox_Oxase_N"/>
</dbReference>
<feature type="binding site" evidence="5 6">
    <location>
        <position position="137"/>
    </location>
    <ligand>
        <name>substrate</name>
    </ligand>
</feature>
<comment type="subunit">
    <text evidence="5">Homodimer.</text>
</comment>
<comment type="catalytic activity">
    <reaction evidence="5">
        <text>pyridoxine 5'-phosphate + O2 = pyridoxal 5'-phosphate + H2O2</text>
        <dbReference type="Rhea" id="RHEA:15149"/>
        <dbReference type="ChEBI" id="CHEBI:15379"/>
        <dbReference type="ChEBI" id="CHEBI:16240"/>
        <dbReference type="ChEBI" id="CHEBI:58589"/>
        <dbReference type="ChEBI" id="CHEBI:597326"/>
        <dbReference type="EC" id="1.4.3.5"/>
    </reaction>
</comment>
<protein>
    <recommendedName>
        <fullName evidence="5">Pyridoxine/pyridoxamine 5'-phosphate oxidase</fullName>
        <ecNumber evidence="5">1.4.3.5</ecNumber>
    </recommendedName>
    <alternativeName>
        <fullName evidence="5">PNP/PMP oxidase</fullName>
        <shortName evidence="5">PNPOx</shortName>
    </alternativeName>
    <alternativeName>
        <fullName evidence="5">Pyridoxal 5'-phosphate synthase</fullName>
    </alternativeName>
</protein>
<dbReference type="InterPro" id="IPR019576">
    <property type="entry name" value="Pyridoxamine_oxidase_dimer_C"/>
</dbReference>
<organism evidence="10 11">
    <name type="scientific">Actinomycetospora cinnamomea</name>
    <dbReference type="NCBI Taxonomy" id="663609"/>
    <lineage>
        <taxon>Bacteria</taxon>
        <taxon>Bacillati</taxon>
        <taxon>Actinomycetota</taxon>
        <taxon>Actinomycetes</taxon>
        <taxon>Pseudonocardiales</taxon>
        <taxon>Pseudonocardiaceae</taxon>
        <taxon>Actinomycetospora</taxon>
    </lineage>
</organism>
<sequence>MTDTSTGAELPGMREDYRTSSLDVADLAPTWHEQLLAWIAAAREAGLPDANAMVLGTGDDEGRLTTRTVLAKDVDPRGVTFFTNYTSEKSHQLRQTRRASATFPWLALQRQATVIGTVELLPREDTMAYWRTRPRGSQLGAWASPQSAVVRDRAALDDLLATVTERFADDEEIPAPPHWGGWRIVPTHVEFWQGRPDRLHDRLRFRRTDADWVVERLAP</sequence>
<feature type="binding site" evidence="5 6">
    <location>
        <position position="133"/>
    </location>
    <ligand>
        <name>substrate</name>
    </ligand>
</feature>
<comment type="pathway">
    <text evidence="5">Cofactor metabolism; pyridoxal 5'-phosphate salvage; pyridoxal 5'-phosphate from pyridoxamine 5'-phosphate: step 1/1.</text>
</comment>
<dbReference type="Gene3D" id="2.30.110.10">
    <property type="entry name" value="Electron Transport, Fmn-binding Protein, Chain A"/>
    <property type="match status" value="1"/>
</dbReference>
<feature type="binding site" evidence="5 7">
    <location>
        <position position="89"/>
    </location>
    <ligand>
        <name>FMN</name>
        <dbReference type="ChEBI" id="CHEBI:58210"/>
    </ligand>
</feature>
<comment type="pathway">
    <text evidence="5">Cofactor metabolism; pyridoxal 5'-phosphate salvage; pyridoxal 5'-phosphate from pyridoxine 5'-phosphate: step 1/1.</text>
</comment>
<evidence type="ECO:0000256" key="2">
    <source>
        <dbReference type="ARBA" id="ARBA00022630"/>
    </source>
</evidence>
<dbReference type="EC" id="1.4.3.5" evidence="5"/>
<evidence type="ECO:0000256" key="1">
    <source>
        <dbReference type="ARBA" id="ARBA00007301"/>
    </source>
</evidence>
<feature type="binding site" evidence="5 7">
    <location>
        <position position="111"/>
    </location>
    <ligand>
        <name>FMN</name>
        <dbReference type="ChEBI" id="CHEBI:58210"/>
    </ligand>
</feature>
<keyword evidence="11" id="KW-1185">Reference proteome</keyword>
<feature type="domain" description="Pyridoxamine 5'-phosphate oxidase N-terminal" evidence="8">
    <location>
        <begin position="44"/>
        <end position="158"/>
    </location>
</feature>
<evidence type="ECO:0000256" key="7">
    <source>
        <dbReference type="PIRSR" id="PIRSR000190-2"/>
    </source>
</evidence>
<dbReference type="SUPFAM" id="SSF50475">
    <property type="entry name" value="FMN-binding split barrel"/>
    <property type="match status" value="1"/>
</dbReference>
<feature type="binding site" evidence="5 6">
    <location>
        <begin position="198"/>
        <end position="200"/>
    </location>
    <ligand>
        <name>substrate</name>
    </ligand>
</feature>
<dbReference type="Pfam" id="PF01243">
    <property type="entry name" value="PNPOx_N"/>
    <property type="match status" value="1"/>
</dbReference>
<feature type="binding site" evidence="5 7">
    <location>
        <position position="192"/>
    </location>
    <ligand>
        <name>FMN</name>
        <dbReference type="ChEBI" id="CHEBI:58210"/>
    </ligand>
</feature>
<dbReference type="NCBIfam" id="NF004231">
    <property type="entry name" value="PRK05679.1"/>
    <property type="match status" value="1"/>
</dbReference>
<dbReference type="HAMAP" id="MF_01629">
    <property type="entry name" value="PdxH"/>
    <property type="match status" value="1"/>
</dbReference>
<dbReference type="PANTHER" id="PTHR10851:SF0">
    <property type="entry name" value="PYRIDOXINE-5'-PHOSPHATE OXIDASE"/>
    <property type="match status" value="1"/>
</dbReference>
<feature type="domain" description="Pyridoxine 5'-phosphate oxidase dimerisation C-terminal" evidence="9">
    <location>
        <begin position="179"/>
        <end position="219"/>
    </location>
</feature>
<dbReference type="AlphaFoldDB" id="A0A2U1FM08"/>
<feature type="binding site" evidence="5 6">
    <location>
        <position position="72"/>
    </location>
    <ligand>
        <name>substrate</name>
    </ligand>
</feature>
<keyword evidence="4 5" id="KW-0560">Oxidoreductase</keyword>
<evidence type="ECO:0000256" key="6">
    <source>
        <dbReference type="PIRSR" id="PIRSR000190-1"/>
    </source>
</evidence>
<dbReference type="PIRSF" id="PIRSF000190">
    <property type="entry name" value="Pyd_amn-ph_oxd"/>
    <property type="match status" value="1"/>
</dbReference>
<evidence type="ECO:0000259" key="9">
    <source>
        <dbReference type="Pfam" id="PF10590"/>
    </source>
</evidence>
<feature type="binding site" evidence="5 6">
    <location>
        <position position="129"/>
    </location>
    <ligand>
        <name>substrate</name>
    </ligand>
</feature>
<name>A0A2U1FM08_9PSEU</name>
<comment type="catalytic activity">
    <reaction evidence="5">
        <text>pyridoxamine 5'-phosphate + O2 + H2O = pyridoxal 5'-phosphate + H2O2 + NH4(+)</text>
        <dbReference type="Rhea" id="RHEA:15817"/>
        <dbReference type="ChEBI" id="CHEBI:15377"/>
        <dbReference type="ChEBI" id="CHEBI:15379"/>
        <dbReference type="ChEBI" id="CHEBI:16240"/>
        <dbReference type="ChEBI" id="CHEBI:28938"/>
        <dbReference type="ChEBI" id="CHEBI:58451"/>
        <dbReference type="ChEBI" id="CHEBI:597326"/>
        <dbReference type="EC" id="1.4.3.5"/>
    </reaction>
</comment>
<dbReference type="NCBIfam" id="TIGR00558">
    <property type="entry name" value="pdxH"/>
    <property type="match status" value="1"/>
</dbReference>